<feature type="compositionally biased region" description="Low complexity" evidence="1">
    <location>
        <begin position="34"/>
        <end position="48"/>
    </location>
</feature>
<keyword evidence="2" id="KW-0812">Transmembrane</keyword>
<feature type="transmembrane region" description="Helical" evidence="2">
    <location>
        <begin position="105"/>
        <end position="126"/>
    </location>
</feature>
<feature type="region of interest" description="Disordered" evidence="1">
    <location>
        <begin position="1"/>
        <end position="77"/>
    </location>
</feature>
<evidence type="ECO:0008006" key="5">
    <source>
        <dbReference type="Google" id="ProtNLM"/>
    </source>
</evidence>
<reference evidence="3 4" key="1">
    <citation type="submission" date="2020-08" db="EMBL/GenBank/DDBJ databases">
        <title>A Genomic Blueprint of the Chicken Gut Microbiome.</title>
        <authorList>
            <person name="Gilroy R."/>
            <person name="Ravi A."/>
            <person name="Getino M."/>
            <person name="Pursley I."/>
            <person name="Horton D.L."/>
            <person name="Alikhan N.-F."/>
            <person name="Baker D."/>
            <person name="Gharbi K."/>
            <person name="Hall N."/>
            <person name="Watson M."/>
            <person name="Adriaenssens E.M."/>
            <person name="Foster-Nyarko E."/>
            <person name="Jarju S."/>
            <person name="Secka A."/>
            <person name="Antonio M."/>
            <person name="Oren A."/>
            <person name="Chaudhuri R."/>
            <person name="La Ragione R.M."/>
            <person name="Hildebrand F."/>
            <person name="Pallen M.J."/>
        </authorList>
    </citation>
    <scope>NUCLEOTIDE SEQUENCE [LARGE SCALE GENOMIC DNA]</scope>
    <source>
        <strain evidence="3 4">Re57</strain>
    </source>
</reference>
<dbReference type="RefSeq" id="WP_191725603.1">
    <property type="nucleotide sequence ID" value="NZ_JACSPY010000003.1"/>
</dbReference>
<evidence type="ECO:0000256" key="2">
    <source>
        <dbReference type="SAM" id="Phobius"/>
    </source>
</evidence>
<keyword evidence="2" id="KW-1133">Transmembrane helix</keyword>
<feature type="compositionally biased region" description="Gly residues" evidence="1">
    <location>
        <begin position="15"/>
        <end position="33"/>
    </location>
</feature>
<evidence type="ECO:0000313" key="4">
    <source>
        <dbReference type="Proteomes" id="UP000651517"/>
    </source>
</evidence>
<comment type="caution">
    <text evidence="3">The sequence shown here is derived from an EMBL/GenBank/DDBJ whole genome shotgun (WGS) entry which is preliminary data.</text>
</comment>
<evidence type="ECO:0000256" key="1">
    <source>
        <dbReference type="SAM" id="MobiDB-lite"/>
    </source>
</evidence>
<accession>A0ABR8WSM3</accession>
<keyword evidence="2" id="KW-0472">Membrane</keyword>
<sequence>MSSQPPYGSDPYGDSGQGGQPGYGSQPGYGGQPQYGSQPSYGGQPQYGEQAPNYSAAGGYPGGEAGPADQYSPNYSGQADPYGGGYGSGYGSDYGSGGDSKARNILGILALIAGIIAFLTSGGAWIPVLGFVVAGIAFLLAIAAIILGFMGLSAAKQNKATNRGMSIAGLILGGLSLLGTIILVVVQVFLLNSMSTDPGQDPTDEPTDSATQDPGQTNGAPPTDEAEPTEDPTQPASGASEGSVDLTSGVTLAVSVGPDNVDFGANTTNGEIARVVYTIDNTSGSDFDPGFPLITCTYSGGTCNDVFSGDYSGGLAFETVPAGEKKEFALGYEVPHSELDSLKLEVTIPNSDQGSNAPYTFEKK</sequence>
<gene>
    <name evidence="3" type="ORF">H9634_04695</name>
</gene>
<organism evidence="3 4">
    <name type="scientific">Brevibacterium gallinarum</name>
    <dbReference type="NCBI Taxonomy" id="2762220"/>
    <lineage>
        <taxon>Bacteria</taxon>
        <taxon>Bacillati</taxon>
        <taxon>Actinomycetota</taxon>
        <taxon>Actinomycetes</taxon>
        <taxon>Micrococcales</taxon>
        <taxon>Brevibacteriaceae</taxon>
        <taxon>Brevibacterium</taxon>
    </lineage>
</organism>
<evidence type="ECO:0000313" key="3">
    <source>
        <dbReference type="EMBL" id="MBD8020080.1"/>
    </source>
</evidence>
<keyword evidence="4" id="KW-1185">Reference proteome</keyword>
<dbReference type="Proteomes" id="UP000651517">
    <property type="component" value="Unassembled WGS sequence"/>
</dbReference>
<proteinExistence type="predicted"/>
<feature type="compositionally biased region" description="Polar residues" evidence="1">
    <location>
        <begin position="208"/>
        <end position="219"/>
    </location>
</feature>
<name>A0ABR8WSM3_9MICO</name>
<feature type="region of interest" description="Disordered" evidence="1">
    <location>
        <begin position="197"/>
        <end position="244"/>
    </location>
</feature>
<dbReference type="EMBL" id="JACSPY010000003">
    <property type="protein sequence ID" value="MBD8020080.1"/>
    <property type="molecule type" value="Genomic_DNA"/>
</dbReference>
<protein>
    <recommendedName>
        <fullName evidence="5">DUF4352 domain-containing protein</fullName>
    </recommendedName>
</protein>
<feature type="transmembrane region" description="Helical" evidence="2">
    <location>
        <begin position="132"/>
        <end position="155"/>
    </location>
</feature>
<feature type="transmembrane region" description="Helical" evidence="2">
    <location>
        <begin position="167"/>
        <end position="190"/>
    </location>
</feature>